<keyword evidence="2" id="KW-0677">Repeat</keyword>
<dbReference type="PANTHER" id="PTHR24042">
    <property type="entry name" value="NEL HOMOLOG"/>
    <property type="match status" value="1"/>
</dbReference>
<dbReference type="Gene3D" id="2.10.25.10">
    <property type="entry name" value="Laminin"/>
    <property type="match status" value="2"/>
</dbReference>
<sequence>MEVPSSGLDASRESFPRAGLHPIAKKTKSLDCAVRPLDLLHVLPFKYCVKHMSFIYGQKMIVPISNETSLYADDNRWRRGSTVSTKSLIGLDFDDDNWHRIIFELKGPIVYVTRDCVPHMIQAFPELEFGILNRVQPVVWIGQSNAIEKYFFGKIRTFRVQEGSYNSEVCNLSLGPPRSNGGSFEKKNKKRSMEQNLTPHANYKDGESFVANCTKCLCHAGKIQCHPQGCRKLNCSMAVKKPGQCCPTCGQSCYYMQKFYEHGQIFYPKSCVKCRCLDGETFCDYEIRATCPPLTCSKNETISLENRCCPICVSADFCAHKPCHVHATCHSKTHGYECTCLPGFFGDGEHHCFDVDECSISQRSLLDIEQLGVASMNNKAVIDETTQQGPCGLGARCINTAGSYLCECLPGFTKVDEKTCLDHVGNGL</sequence>
<evidence type="ECO:0000256" key="5">
    <source>
        <dbReference type="PROSITE-ProRule" id="PRU00076"/>
    </source>
</evidence>
<dbReference type="Gene3D" id="2.60.120.200">
    <property type="match status" value="1"/>
</dbReference>
<dbReference type="PROSITE" id="PS01186">
    <property type="entry name" value="EGF_2"/>
    <property type="match status" value="2"/>
</dbReference>
<accession>A0A915I6G4</accession>
<dbReference type="WBParaSite" id="nRc.2.0.1.t09450-RA">
    <property type="protein sequence ID" value="nRc.2.0.1.t09450-RA"/>
    <property type="gene ID" value="nRc.2.0.1.g09450"/>
</dbReference>
<dbReference type="Pfam" id="PF12661">
    <property type="entry name" value="hEGF"/>
    <property type="match status" value="1"/>
</dbReference>
<evidence type="ECO:0000256" key="1">
    <source>
        <dbReference type="ARBA" id="ARBA00022536"/>
    </source>
</evidence>
<dbReference type="CDD" id="cd00053">
    <property type="entry name" value="EGF"/>
    <property type="match status" value="1"/>
</dbReference>
<dbReference type="SMART" id="SM00179">
    <property type="entry name" value="EGF_CA"/>
    <property type="match status" value="2"/>
</dbReference>
<dbReference type="SMART" id="SM00214">
    <property type="entry name" value="VWC"/>
    <property type="match status" value="2"/>
</dbReference>
<dbReference type="AlphaFoldDB" id="A0A915I6G4"/>
<evidence type="ECO:0000256" key="4">
    <source>
        <dbReference type="ARBA" id="ARBA00023180"/>
    </source>
</evidence>
<dbReference type="InterPro" id="IPR051586">
    <property type="entry name" value="PKC-binding_NELL"/>
</dbReference>
<reference evidence="9" key="1">
    <citation type="submission" date="2022-11" db="UniProtKB">
        <authorList>
            <consortium name="WormBaseParasite"/>
        </authorList>
    </citation>
    <scope>IDENTIFICATION</scope>
</reference>
<evidence type="ECO:0000313" key="8">
    <source>
        <dbReference type="Proteomes" id="UP000887565"/>
    </source>
</evidence>
<dbReference type="InterPro" id="IPR013032">
    <property type="entry name" value="EGF-like_CS"/>
</dbReference>
<comment type="caution">
    <text evidence="5">Lacks conserved residue(s) required for the propagation of feature annotation.</text>
</comment>
<feature type="domain" description="VWFC" evidence="7">
    <location>
        <begin position="251"/>
        <end position="313"/>
    </location>
</feature>
<dbReference type="InterPro" id="IPR001007">
    <property type="entry name" value="VWF_dom"/>
</dbReference>
<dbReference type="PROSITE" id="PS00010">
    <property type="entry name" value="ASX_HYDROXYL"/>
    <property type="match status" value="1"/>
</dbReference>
<dbReference type="InterPro" id="IPR000742">
    <property type="entry name" value="EGF"/>
</dbReference>
<evidence type="ECO:0000259" key="7">
    <source>
        <dbReference type="PROSITE" id="PS50184"/>
    </source>
</evidence>
<dbReference type="Pfam" id="PF07645">
    <property type="entry name" value="EGF_CA"/>
    <property type="match status" value="1"/>
</dbReference>
<dbReference type="InterPro" id="IPR013320">
    <property type="entry name" value="ConA-like_dom_sf"/>
</dbReference>
<dbReference type="SUPFAM" id="SSF49899">
    <property type="entry name" value="Concanavalin A-like lectins/glucanases"/>
    <property type="match status" value="1"/>
</dbReference>
<keyword evidence="4" id="KW-0325">Glycoprotein</keyword>
<dbReference type="PROSITE" id="PS50184">
    <property type="entry name" value="VWFC_2"/>
    <property type="match status" value="2"/>
</dbReference>
<evidence type="ECO:0000259" key="6">
    <source>
        <dbReference type="PROSITE" id="PS50026"/>
    </source>
</evidence>
<organism evidence="8 9">
    <name type="scientific">Romanomermis culicivorax</name>
    <name type="common">Nematode worm</name>
    <dbReference type="NCBI Taxonomy" id="13658"/>
    <lineage>
        <taxon>Eukaryota</taxon>
        <taxon>Metazoa</taxon>
        <taxon>Ecdysozoa</taxon>
        <taxon>Nematoda</taxon>
        <taxon>Enoplea</taxon>
        <taxon>Dorylaimia</taxon>
        <taxon>Mermithida</taxon>
        <taxon>Mermithoidea</taxon>
        <taxon>Mermithidae</taxon>
        <taxon>Romanomermis</taxon>
    </lineage>
</organism>
<dbReference type="InterPro" id="IPR001881">
    <property type="entry name" value="EGF-like_Ca-bd_dom"/>
</dbReference>
<proteinExistence type="predicted"/>
<dbReference type="InterPro" id="IPR049883">
    <property type="entry name" value="NOTCH1_EGF-like"/>
</dbReference>
<dbReference type="GO" id="GO:0005615">
    <property type="term" value="C:extracellular space"/>
    <property type="evidence" value="ECO:0007669"/>
    <property type="project" value="TreeGrafter"/>
</dbReference>
<dbReference type="PROSITE" id="PS01208">
    <property type="entry name" value="VWFC_1"/>
    <property type="match status" value="1"/>
</dbReference>
<feature type="domain" description="EGF-like" evidence="6">
    <location>
        <begin position="381"/>
        <end position="421"/>
    </location>
</feature>
<dbReference type="SMART" id="SM00181">
    <property type="entry name" value="EGF"/>
    <property type="match status" value="2"/>
</dbReference>
<dbReference type="InterPro" id="IPR000152">
    <property type="entry name" value="EGF-type_Asp/Asn_hydroxyl_site"/>
</dbReference>
<dbReference type="Pfam" id="PF00093">
    <property type="entry name" value="VWC"/>
    <property type="match status" value="2"/>
</dbReference>
<dbReference type="PANTHER" id="PTHR24042:SF5">
    <property type="entry name" value="EGF-LIKE CALCIUM-BINDING DOMAIN-CONTAINING PROTEIN"/>
    <property type="match status" value="1"/>
</dbReference>
<keyword evidence="1 5" id="KW-0245">EGF-like domain</keyword>
<dbReference type="Gene3D" id="6.20.200.20">
    <property type="match status" value="1"/>
</dbReference>
<dbReference type="SUPFAM" id="SSF57196">
    <property type="entry name" value="EGF/Laminin"/>
    <property type="match status" value="2"/>
</dbReference>
<feature type="domain" description="EGF-like" evidence="6">
    <location>
        <begin position="314"/>
        <end position="353"/>
    </location>
</feature>
<protein>
    <submittedName>
        <fullName evidence="9">Uncharacterized protein</fullName>
    </submittedName>
</protein>
<dbReference type="GO" id="GO:0008201">
    <property type="term" value="F:heparin binding"/>
    <property type="evidence" value="ECO:0007669"/>
    <property type="project" value="TreeGrafter"/>
</dbReference>
<feature type="domain" description="VWFC" evidence="7">
    <location>
        <begin position="203"/>
        <end position="250"/>
    </location>
</feature>
<evidence type="ECO:0000256" key="2">
    <source>
        <dbReference type="ARBA" id="ARBA00022737"/>
    </source>
</evidence>
<dbReference type="SUPFAM" id="SSF57603">
    <property type="entry name" value="FnI-like domain"/>
    <property type="match status" value="2"/>
</dbReference>
<dbReference type="CDD" id="cd00054">
    <property type="entry name" value="EGF_CA"/>
    <property type="match status" value="1"/>
</dbReference>
<dbReference type="GO" id="GO:0005509">
    <property type="term" value="F:calcium ion binding"/>
    <property type="evidence" value="ECO:0007669"/>
    <property type="project" value="InterPro"/>
</dbReference>
<evidence type="ECO:0000256" key="3">
    <source>
        <dbReference type="ARBA" id="ARBA00023157"/>
    </source>
</evidence>
<dbReference type="Gene3D" id="2.10.70.10">
    <property type="entry name" value="Complement Module, domain 1"/>
    <property type="match status" value="1"/>
</dbReference>
<keyword evidence="8" id="KW-1185">Reference proteome</keyword>
<dbReference type="Proteomes" id="UP000887565">
    <property type="component" value="Unplaced"/>
</dbReference>
<name>A0A915I6G4_ROMCU</name>
<evidence type="ECO:0000313" key="9">
    <source>
        <dbReference type="WBParaSite" id="nRc.2.0.1.t09450-RA"/>
    </source>
</evidence>
<keyword evidence="3" id="KW-1015">Disulfide bond</keyword>
<dbReference type="PROSITE" id="PS50026">
    <property type="entry name" value="EGF_3"/>
    <property type="match status" value="2"/>
</dbReference>